<evidence type="ECO:0000313" key="2">
    <source>
        <dbReference type="EMBL" id="TNN71781.1"/>
    </source>
</evidence>
<comment type="caution">
    <text evidence="2">The sequence shown here is derived from an EMBL/GenBank/DDBJ whole genome shotgun (WGS) entry which is preliminary data.</text>
</comment>
<feature type="compositionally biased region" description="Basic and acidic residues" evidence="1">
    <location>
        <begin position="38"/>
        <end position="50"/>
    </location>
</feature>
<proteinExistence type="predicted"/>
<evidence type="ECO:0000313" key="3">
    <source>
        <dbReference type="Proteomes" id="UP000314294"/>
    </source>
</evidence>
<organism evidence="2 3">
    <name type="scientific">Liparis tanakae</name>
    <name type="common">Tanaka's snailfish</name>
    <dbReference type="NCBI Taxonomy" id="230148"/>
    <lineage>
        <taxon>Eukaryota</taxon>
        <taxon>Metazoa</taxon>
        <taxon>Chordata</taxon>
        <taxon>Craniata</taxon>
        <taxon>Vertebrata</taxon>
        <taxon>Euteleostomi</taxon>
        <taxon>Actinopterygii</taxon>
        <taxon>Neopterygii</taxon>
        <taxon>Teleostei</taxon>
        <taxon>Neoteleostei</taxon>
        <taxon>Acanthomorphata</taxon>
        <taxon>Eupercaria</taxon>
        <taxon>Perciformes</taxon>
        <taxon>Cottioidei</taxon>
        <taxon>Cottales</taxon>
        <taxon>Liparidae</taxon>
        <taxon>Liparis</taxon>
    </lineage>
</organism>
<dbReference type="EMBL" id="SRLO01000145">
    <property type="protein sequence ID" value="TNN71781.1"/>
    <property type="molecule type" value="Genomic_DNA"/>
</dbReference>
<accession>A0A4Z2I1Y6</accession>
<name>A0A4Z2I1Y6_9TELE</name>
<gene>
    <name evidence="2" type="ORF">EYF80_017952</name>
</gene>
<keyword evidence="3" id="KW-1185">Reference proteome</keyword>
<sequence>MSTNYLTNSSSPCPVAAPADSDFRPRAPLAPPAATEPRFPELGHGRSIPEERIKGTGFQIMSFIDVFMYEVHCSLYLLGEVGEEMSPHFPSGHWELGHWSGDCMINNEQACPADGQIAQRNKRYEQPSTGELQENNPDSLFTQVMTESLR</sequence>
<reference evidence="2 3" key="1">
    <citation type="submission" date="2019-03" db="EMBL/GenBank/DDBJ databases">
        <title>First draft genome of Liparis tanakae, snailfish: a comprehensive survey of snailfish specific genes.</title>
        <authorList>
            <person name="Kim W."/>
            <person name="Song I."/>
            <person name="Jeong J.-H."/>
            <person name="Kim D."/>
            <person name="Kim S."/>
            <person name="Ryu S."/>
            <person name="Song J.Y."/>
            <person name="Lee S.K."/>
        </authorList>
    </citation>
    <scope>NUCLEOTIDE SEQUENCE [LARGE SCALE GENOMIC DNA]</scope>
    <source>
        <tissue evidence="2">Muscle</tissue>
    </source>
</reference>
<dbReference type="Proteomes" id="UP000314294">
    <property type="component" value="Unassembled WGS sequence"/>
</dbReference>
<feature type="region of interest" description="Disordered" evidence="1">
    <location>
        <begin position="1"/>
        <end position="50"/>
    </location>
</feature>
<protein>
    <submittedName>
        <fullName evidence="2">Uncharacterized protein</fullName>
    </submittedName>
</protein>
<dbReference type="AlphaFoldDB" id="A0A4Z2I1Y6"/>
<feature type="compositionally biased region" description="Polar residues" evidence="1">
    <location>
        <begin position="1"/>
        <end position="12"/>
    </location>
</feature>
<evidence type="ECO:0000256" key="1">
    <source>
        <dbReference type="SAM" id="MobiDB-lite"/>
    </source>
</evidence>